<reference evidence="1" key="1">
    <citation type="journal article" date="2014" name="Front. Microbiol.">
        <title>High frequency of phylogenetically diverse reductive dehalogenase-homologous genes in deep subseafloor sedimentary metagenomes.</title>
        <authorList>
            <person name="Kawai M."/>
            <person name="Futagami T."/>
            <person name="Toyoda A."/>
            <person name="Takaki Y."/>
            <person name="Nishi S."/>
            <person name="Hori S."/>
            <person name="Arai W."/>
            <person name="Tsubouchi T."/>
            <person name="Morono Y."/>
            <person name="Uchiyama I."/>
            <person name="Ito T."/>
            <person name="Fujiyama A."/>
            <person name="Inagaki F."/>
            <person name="Takami H."/>
        </authorList>
    </citation>
    <scope>NUCLEOTIDE SEQUENCE</scope>
    <source>
        <strain evidence="1">Expedition CK06-06</strain>
    </source>
</reference>
<comment type="caution">
    <text evidence="1">The sequence shown here is derived from an EMBL/GenBank/DDBJ whole genome shotgun (WGS) entry which is preliminary data.</text>
</comment>
<organism evidence="1">
    <name type="scientific">marine sediment metagenome</name>
    <dbReference type="NCBI Taxonomy" id="412755"/>
    <lineage>
        <taxon>unclassified sequences</taxon>
        <taxon>metagenomes</taxon>
        <taxon>ecological metagenomes</taxon>
    </lineage>
</organism>
<accession>X1K6U2</accession>
<evidence type="ECO:0000313" key="1">
    <source>
        <dbReference type="EMBL" id="GAI02293.1"/>
    </source>
</evidence>
<name>X1K6U2_9ZZZZ</name>
<gene>
    <name evidence="1" type="ORF">S06H3_22596</name>
</gene>
<proteinExistence type="predicted"/>
<protein>
    <submittedName>
        <fullName evidence="1">Uncharacterized protein</fullName>
    </submittedName>
</protein>
<dbReference type="EMBL" id="BARV01012106">
    <property type="protein sequence ID" value="GAI02293.1"/>
    <property type="molecule type" value="Genomic_DNA"/>
</dbReference>
<dbReference type="AlphaFoldDB" id="X1K6U2"/>
<sequence>IKKKRKWYSNFLVSDPKSPFEKRWVSIPPMTWHQAVTGEAYWTVVSFHTVPSDELVEERPTHNKAFARRKYEEVKEQKI</sequence>
<feature type="non-terminal residue" evidence="1">
    <location>
        <position position="1"/>
    </location>
</feature>